<organism evidence="2 3">
    <name type="scientific">Russula ochroleuca</name>
    <dbReference type="NCBI Taxonomy" id="152965"/>
    <lineage>
        <taxon>Eukaryota</taxon>
        <taxon>Fungi</taxon>
        <taxon>Dikarya</taxon>
        <taxon>Basidiomycota</taxon>
        <taxon>Agaricomycotina</taxon>
        <taxon>Agaricomycetes</taxon>
        <taxon>Russulales</taxon>
        <taxon>Russulaceae</taxon>
        <taxon>Russula</taxon>
    </lineage>
</organism>
<feature type="transmembrane region" description="Helical" evidence="1">
    <location>
        <begin position="42"/>
        <end position="63"/>
    </location>
</feature>
<gene>
    <name evidence="2" type="ORF">DFH94DRAFT_33741</name>
</gene>
<sequence length="201" mass="22213">MYNSCTVGAPGIWARAIRVFIEGIVAFGLGAFIYVGHLSFQVCAFGANLNAFMVLFFSGTWTVPVPGPPLPYDPAAVSTGKGILRSMRPEVRSCSRISSLNNHPAFLPTNRAGTYCNLLGVDRASPRSALGNILNVCPIRFPALPQQISHQRRYEPCSFLILSLLMSYSVCLLFHVFFFLLKRHLYSTVYIFLSSVSIIEI</sequence>
<dbReference type="EMBL" id="WHVB01000010">
    <property type="protein sequence ID" value="KAF8478939.1"/>
    <property type="molecule type" value="Genomic_DNA"/>
</dbReference>
<keyword evidence="1" id="KW-0472">Membrane</keyword>
<keyword evidence="1" id="KW-1133">Transmembrane helix</keyword>
<reference evidence="2" key="1">
    <citation type="submission" date="2019-10" db="EMBL/GenBank/DDBJ databases">
        <authorList>
            <consortium name="DOE Joint Genome Institute"/>
            <person name="Kuo A."/>
            <person name="Miyauchi S."/>
            <person name="Kiss E."/>
            <person name="Drula E."/>
            <person name="Kohler A."/>
            <person name="Sanchez-Garcia M."/>
            <person name="Andreopoulos B."/>
            <person name="Barry K.W."/>
            <person name="Bonito G."/>
            <person name="Buee M."/>
            <person name="Carver A."/>
            <person name="Chen C."/>
            <person name="Cichocki N."/>
            <person name="Clum A."/>
            <person name="Culley D."/>
            <person name="Crous P.W."/>
            <person name="Fauchery L."/>
            <person name="Girlanda M."/>
            <person name="Hayes R."/>
            <person name="Keri Z."/>
            <person name="LaButti K."/>
            <person name="Lipzen A."/>
            <person name="Lombard V."/>
            <person name="Magnuson J."/>
            <person name="Maillard F."/>
            <person name="Morin E."/>
            <person name="Murat C."/>
            <person name="Nolan M."/>
            <person name="Ohm R."/>
            <person name="Pangilinan J."/>
            <person name="Pereira M."/>
            <person name="Perotto S."/>
            <person name="Peter M."/>
            <person name="Riley R."/>
            <person name="Sitrit Y."/>
            <person name="Stielow B."/>
            <person name="Szollosi G."/>
            <person name="Zifcakova L."/>
            <person name="Stursova M."/>
            <person name="Spatafora J.W."/>
            <person name="Tedersoo L."/>
            <person name="Vaario L.-M."/>
            <person name="Yamada A."/>
            <person name="Yan M."/>
            <person name="Wang P."/>
            <person name="Xu J."/>
            <person name="Bruns T."/>
            <person name="Baldrian P."/>
            <person name="Vilgalys R."/>
            <person name="Henrissat B."/>
            <person name="Grigoriev I.V."/>
            <person name="Hibbett D."/>
            <person name="Nagy L.G."/>
            <person name="Martin F.M."/>
        </authorList>
    </citation>
    <scope>NUCLEOTIDE SEQUENCE</scope>
    <source>
        <strain evidence="2">Prilba</strain>
    </source>
</reference>
<proteinExistence type="predicted"/>
<reference evidence="2" key="2">
    <citation type="journal article" date="2020" name="Nat. Commun.">
        <title>Large-scale genome sequencing of mycorrhizal fungi provides insights into the early evolution of symbiotic traits.</title>
        <authorList>
            <person name="Miyauchi S."/>
            <person name="Kiss E."/>
            <person name="Kuo A."/>
            <person name="Drula E."/>
            <person name="Kohler A."/>
            <person name="Sanchez-Garcia M."/>
            <person name="Morin E."/>
            <person name="Andreopoulos B."/>
            <person name="Barry K.W."/>
            <person name="Bonito G."/>
            <person name="Buee M."/>
            <person name="Carver A."/>
            <person name="Chen C."/>
            <person name="Cichocki N."/>
            <person name="Clum A."/>
            <person name="Culley D."/>
            <person name="Crous P.W."/>
            <person name="Fauchery L."/>
            <person name="Girlanda M."/>
            <person name="Hayes R.D."/>
            <person name="Keri Z."/>
            <person name="LaButti K."/>
            <person name="Lipzen A."/>
            <person name="Lombard V."/>
            <person name="Magnuson J."/>
            <person name="Maillard F."/>
            <person name="Murat C."/>
            <person name="Nolan M."/>
            <person name="Ohm R.A."/>
            <person name="Pangilinan J."/>
            <person name="Pereira M.F."/>
            <person name="Perotto S."/>
            <person name="Peter M."/>
            <person name="Pfister S."/>
            <person name="Riley R."/>
            <person name="Sitrit Y."/>
            <person name="Stielow J.B."/>
            <person name="Szollosi G."/>
            <person name="Zifcakova L."/>
            <person name="Stursova M."/>
            <person name="Spatafora J.W."/>
            <person name="Tedersoo L."/>
            <person name="Vaario L.M."/>
            <person name="Yamada A."/>
            <person name="Yan M."/>
            <person name="Wang P."/>
            <person name="Xu J."/>
            <person name="Bruns T."/>
            <person name="Baldrian P."/>
            <person name="Vilgalys R."/>
            <person name="Dunand C."/>
            <person name="Henrissat B."/>
            <person name="Grigoriev I.V."/>
            <person name="Hibbett D."/>
            <person name="Nagy L.G."/>
            <person name="Martin F.M."/>
        </authorList>
    </citation>
    <scope>NUCLEOTIDE SEQUENCE</scope>
    <source>
        <strain evidence="2">Prilba</strain>
    </source>
</reference>
<evidence type="ECO:0000313" key="2">
    <source>
        <dbReference type="EMBL" id="KAF8478939.1"/>
    </source>
</evidence>
<evidence type="ECO:0000256" key="1">
    <source>
        <dbReference type="SAM" id="Phobius"/>
    </source>
</evidence>
<dbReference type="OrthoDB" id="3235990at2759"/>
<feature type="transmembrane region" description="Helical" evidence="1">
    <location>
        <begin position="12"/>
        <end position="35"/>
    </location>
</feature>
<feature type="transmembrane region" description="Helical" evidence="1">
    <location>
        <begin position="159"/>
        <end position="181"/>
    </location>
</feature>
<evidence type="ECO:0000313" key="3">
    <source>
        <dbReference type="Proteomes" id="UP000759537"/>
    </source>
</evidence>
<name>A0A9P5T7I6_9AGAM</name>
<comment type="caution">
    <text evidence="2">The sequence shown here is derived from an EMBL/GenBank/DDBJ whole genome shotgun (WGS) entry which is preliminary data.</text>
</comment>
<dbReference type="AlphaFoldDB" id="A0A9P5T7I6"/>
<keyword evidence="3" id="KW-1185">Reference proteome</keyword>
<dbReference type="Proteomes" id="UP000759537">
    <property type="component" value="Unassembled WGS sequence"/>
</dbReference>
<protein>
    <submittedName>
        <fullName evidence="2">Uncharacterized protein</fullName>
    </submittedName>
</protein>
<keyword evidence="1" id="KW-0812">Transmembrane</keyword>
<accession>A0A9P5T7I6</accession>